<dbReference type="EMBL" id="CM042055">
    <property type="protein sequence ID" value="KAI3703050.1"/>
    <property type="molecule type" value="Genomic_DNA"/>
</dbReference>
<sequence>MASSSTSSVHKSFKYEVFLSFRGKDTRKTFVDHLYHALQNKSIHTYKDDERIKKGERIDDELIKSIEDSKFYIIVFSKNYASSSWCLDELVKIIECQKTTEHTAYPVFYDVEPTEVRKQSGEFGKAFAKQEKKETAEKWREALKEASDLAGWELKNTLDGHEAKFIKKIVEEISLELRSINVSIDEKLVGMKTRIKDVVSSLEMGFDDVRLIGIKGIGGGGKTTLARAVFDQISIQFEGKSFVENVREISNGSLSGLKSLQEKILANVLNNKDITVDSVYDGKNMLKRMMCGRKVLLVLDDVDHIHQLEVLAGGPSWFKPGSRIIITTRDEQVLVAHQVNLIRDVNLLSDEEALCLFSRYAFGREIPIQGYEDLSRQVVLYAAGLPLTVSVLGSFLCGKVEVEWESAIQRLKTIPSKDTLDILEISYIGLEEEHKEIFLDVACILKGYKKEYAIRALESCGFYARIGLKILEQKSLITISKYGELDMHDRIEEMGQYIVRRLHPEEPNKHSRLWIQQEIEDILVSDQGTNEAVRCIKLSTSELDPEIVMKGLGNMKKLRFLQVLYYDRSKSNWEFDEVRQYFPNALRCLRWKWYPFGSLPKSFQANNLVQLQMCDSNIVQLWEGGDKKVLNNLRFLDLSFSKKLKNLDLGLTPNLETLDLRYCDDLVELHMPAEWPKLISLKLSYSKLTTLVFPKTPNLENLSVEECVDLEELHIPVECLKLESIYIDGSKLRTLDLRGARNLETLWVKNCVDLEELHIPVEYLKLESIYIDGSKLRTLDLRGARNLETLRVEECVDLEELHIPVECLKLESIYIDGSKLRTLDLRGARNLETLRVEECVDLEELHIPVECLKLESIYIDGSKLRTLDLRGAPNLETLKIEKCVDLVELHIPVGCLKLTSIDINNSKLRTLDLQGTPNLETLWVKNCVDLEELHIPVEYLKLVNINRSKLKTLDLRGARNLEMLRVEGCVDLEELHIPFECLKLESIDIDGSKLRTLDLRGARNLETLRVEECVDLEELHIPVECLKLESIYIDGSKLRTLDLRGAPNLETLKIEKCVDLVELHIPVGCLKLTSIDINNSKLRTLDLQGTPNLETLWVKNCVDLEELHIPFECLKLESIDIDGSKLRTLDLRGTLNLETLRVKKSVDLVELHTPVEWLKLKSINIDGSKLRTFDLGLTSNLERLSLTRCLHLVEVYTPVGCLKKLSSLYLSGCLGFKSFEFNKRLSLYEVDSLSQLHLIAESLDMCPLHSDNNLPKFQFECFYEEDAASSLGNVEKLISIGLCACTNLENFSRNICGLHCLTKLTLEGGIPEVPKDIGQLECLVNLSLSNTKITHLPESICMLKHLKILKLKSCWLLEKLPEDLGELECLEDLILSECIVLRDIPNSICKMKRLKYFELLYCFLVEKLPEEFGCLKCLKLLNIEGTGISHLPQSIFSLKGLRIAGFRWLLESFGFASTIHTSGYVTFCHI</sequence>
<reference evidence="2" key="1">
    <citation type="journal article" date="2022" name="Mol. Ecol. Resour.">
        <title>The genomes of chicory, endive, great burdock and yacon provide insights into Asteraceae palaeo-polyploidization history and plant inulin production.</title>
        <authorList>
            <person name="Fan W."/>
            <person name="Wang S."/>
            <person name="Wang H."/>
            <person name="Wang A."/>
            <person name="Jiang F."/>
            <person name="Liu H."/>
            <person name="Zhao H."/>
            <person name="Xu D."/>
            <person name="Zhang Y."/>
        </authorList>
    </citation>
    <scope>NUCLEOTIDE SEQUENCE [LARGE SCALE GENOMIC DNA]</scope>
    <source>
        <strain evidence="2">cv. Niubang</strain>
    </source>
</reference>
<comment type="caution">
    <text evidence="1">The sequence shown here is derived from an EMBL/GenBank/DDBJ whole genome shotgun (WGS) entry which is preliminary data.</text>
</comment>
<proteinExistence type="predicted"/>
<evidence type="ECO:0000313" key="1">
    <source>
        <dbReference type="EMBL" id="KAI3703050.1"/>
    </source>
</evidence>
<accession>A0ACB9A0A9</accession>
<evidence type="ECO:0000313" key="2">
    <source>
        <dbReference type="Proteomes" id="UP001055879"/>
    </source>
</evidence>
<keyword evidence="2" id="KW-1185">Reference proteome</keyword>
<organism evidence="1 2">
    <name type="scientific">Arctium lappa</name>
    <name type="common">Greater burdock</name>
    <name type="synonym">Lappa major</name>
    <dbReference type="NCBI Taxonomy" id="4217"/>
    <lineage>
        <taxon>Eukaryota</taxon>
        <taxon>Viridiplantae</taxon>
        <taxon>Streptophyta</taxon>
        <taxon>Embryophyta</taxon>
        <taxon>Tracheophyta</taxon>
        <taxon>Spermatophyta</taxon>
        <taxon>Magnoliopsida</taxon>
        <taxon>eudicotyledons</taxon>
        <taxon>Gunneridae</taxon>
        <taxon>Pentapetalae</taxon>
        <taxon>asterids</taxon>
        <taxon>campanulids</taxon>
        <taxon>Asterales</taxon>
        <taxon>Asteraceae</taxon>
        <taxon>Carduoideae</taxon>
        <taxon>Cardueae</taxon>
        <taxon>Arctiinae</taxon>
        <taxon>Arctium</taxon>
    </lineage>
</organism>
<gene>
    <name evidence="1" type="ORF">L6452_28804</name>
</gene>
<name>A0ACB9A0A9_ARCLA</name>
<protein>
    <submittedName>
        <fullName evidence="1">Uncharacterized protein</fullName>
    </submittedName>
</protein>
<dbReference type="Proteomes" id="UP001055879">
    <property type="component" value="Linkage Group LG09"/>
</dbReference>
<reference evidence="1 2" key="2">
    <citation type="journal article" date="2022" name="Mol. Ecol. Resour.">
        <title>The genomes of chicory, endive, great burdock and yacon provide insights into Asteraceae paleo-polyploidization history and plant inulin production.</title>
        <authorList>
            <person name="Fan W."/>
            <person name="Wang S."/>
            <person name="Wang H."/>
            <person name="Wang A."/>
            <person name="Jiang F."/>
            <person name="Liu H."/>
            <person name="Zhao H."/>
            <person name="Xu D."/>
            <person name="Zhang Y."/>
        </authorList>
    </citation>
    <scope>NUCLEOTIDE SEQUENCE [LARGE SCALE GENOMIC DNA]</scope>
    <source>
        <strain evidence="2">cv. Niubang</strain>
    </source>
</reference>